<dbReference type="SUPFAM" id="SSF51126">
    <property type="entry name" value="Pectin lyase-like"/>
    <property type="match status" value="1"/>
</dbReference>
<feature type="signal peptide" evidence="10">
    <location>
        <begin position="1"/>
        <end position="19"/>
    </location>
</feature>
<dbReference type="PROSITE" id="PS00502">
    <property type="entry name" value="POLYGALACTURONASE"/>
    <property type="match status" value="1"/>
</dbReference>
<evidence type="ECO:0000313" key="11">
    <source>
        <dbReference type="Proteomes" id="UP000087171"/>
    </source>
</evidence>
<keyword evidence="7" id="KW-0961">Cell wall biogenesis/degradation</keyword>
<keyword evidence="11" id="KW-1185">Reference proteome</keyword>
<reference evidence="11" key="1">
    <citation type="journal article" date="2013" name="Nat. Biotechnol.">
        <title>Draft genome sequence of chickpea (Cicer arietinum) provides a resource for trait improvement.</title>
        <authorList>
            <person name="Varshney R.K."/>
            <person name="Song C."/>
            <person name="Saxena R.K."/>
            <person name="Azam S."/>
            <person name="Yu S."/>
            <person name="Sharpe A.G."/>
            <person name="Cannon S."/>
            <person name="Baek J."/>
            <person name="Rosen B.D."/>
            <person name="Tar'an B."/>
            <person name="Millan T."/>
            <person name="Zhang X."/>
            <person name="Ramsay L.D."/>
            <person name="Iwata A."/>
            <person name="Wang Y."/>
            <person name="Nelson W."/>
            <person name="Farmer A.D."/>
            <person name="Gaur P.M."/>
            <person name="Soderlund C."/>
            <person name="Penmetsa R.V."/>
            <person name="Xu C."/>
            <person name="Bharti A.K."/>
            <person name="He W."/>
            <person name="Winter P."/>
            <person name="Zhao S."/>
            <person name="Hane J.K."/>
            <person name="Carrasquilla-Garcia N."/>
            <person name="Condie J.A."/>
            <person name="Upadhyaya H.D."/>
            <person name="Luo M.C."/>
            <person name="Thudi M."/>
            <person name="Gowda C.L."/>
            <person name="Singh N.P."/>
            <person name="Lichtenzveig J."/>
            <person name="Gali K.K."/>
            <person name="Rubio J."/>
            <person name="Nadarajan N."/>
            <person name="Dolezel J."/>
            <person name="Bansal K.C."/>
            <person name="Xu X."/>
            <person name="Edwards D."/>
            <person name="Zhang G."/>
            <person name="Kahl G."/>
            <person name="Gil J."/>
            <person name="Singh K.B."/>
            <person name="Datta S.K."/>
            <person name="Jackson S.A."/>
            <person name="Wang J."/>
            <person name="Cook D.R."/>
        </authorList>
    </citation>
    <scope>NUCLEOTIDE SEQUENCE [LARGE SCALE GENOMIC DNA]</scope>
    <source>
        <strain evidence="11">cv. CDC Frontier</strain>
    </source>
</reference>
<dbReference type="InterPro" id="IPR006626">
    <property type="entry name" value="PbH1"/>
</dbReference>
<dbReference type="STRING" id="3827.A0A1S2Y1N0"/>
<accession>A0A1S2Y1N0</accession>
<dbReference type="Gene3D" id="2.160.20.10">
    <property type="entry name" value="Single-stranded right-handed beta-helix, Pectin lyase-like"/>
    <property type="match status" value="1"/>
</dbReference>
<dbReference type="InterPro" id="IPR000743">
    <property type="entry name" value="Glyco_hydro_28"/>
</dbReference>
<evidence type="ECO:0000313" key="12">
    <source>
        <dbReference type="RefSeq" id="XP_004497875.1"/>
    </source>
</evidence>
<dbReference type="SMART" id="SM00710">
    <property type="entry name" value="PbH1"/>
    <property type="match status" value="7"/>
</dbReference>
<evidence type="ECO:0000256" key="6">
    <source>
        <dbReference type="ARBA" id="ARBA00023295"/>
    </source>
</evidence>
<dbReference type="GeneID" id="101508868"/>
<keyword evidence="3" id="KW-0134">Cell wall</keyword>
<comment type="subcellular location">
    <subcellularLocation>
        <location evidence="1">Secreted</location>
        <location evidence="1">Cell wall</location>
    </subcellularLocation>
</comment>
<evidence type="ECO:0000256" key="1">
    <source>
        <dbReference type="ARBA" id="ARBA00004191"/>
    </source>
</evidence>
<dbReference type="AlphaFoldDB" id="A0A1S2Y1N0"/>
<sequence length="403" mass="44180">MKILFAFFLLFFIASPSLCSQLVNHKILLDGSNHFNVLNYGAKGDGQTDDSNAFLRAWQDVCSTRQSNPILLIPNGKRFLLQPVSFRGPCKSSRVNVVLQGTISAPKSIEEWDWTKGDVGKSWIQFWHINGLVINGGGTVDGQGAPWWNKFHDQTDLTRPTALRFSNCDNLNVATLTHINSPKNHISITSCHGVRISHLHINAPEESPNTDGFDISSSSNILIYRSTISTGDDCIAINSGSNFINITDVYCGPGHGISVGSLGKGGDFAMVEEILVKNCTFRGTTNGARIKTWVGGRGYARKITFEDIKLYKVSHPVIIDQQYDALLSSTNDAVKISDVTYRKIRGTSNDNDAIELNCASIGCTNIVFENIYIIGVDRETTSSSCRNVEGTSSYCNPKIPCLS</sequence>
<evidence type="ECO:0000256" key="8">
    <source>
        <dbReference type="PROSITE-ProRule" id="PRU10052"/>
    </source>
</evidence>
<dbReference type="GO" id="GO:0004650">
    <property type="term" value="F:polygalacturonase activity"/>
    <property type="evidence" value="ECO:0007669"/>
    <property type="project" value="InterPro"/>
</dbReference>
<dbReference type="GO" id="GO:0071555">
    <property type="term" value="P:cell wall organization"/>
    <property type="evidence" value="ECO:0007669"/>
    <property type="project" value="UniProtKB-KW"/>
</dbReference>
<keyword evidence="10" id="KW-0732">Signal</keyword>
<evidence type="ECO:0000256" key="2">
    <source>
        <dbReference type="ARBA" id="ARBA00008834"/>
    </source>
</evidence>
<dbReference type="InterPro" id="IPR011050">
    <property type="entry name" value="Pectin_lyase_fold/virulence"/>
</dbReference>
<dbReference type="eggNOG" id="ENOG502QQY5">
    <property type="taxonomic scope" value="Eukaryota"/>
</dbReference>
<feature type="chain" id="PRO_5010331559" evidence="10">
    <location>
        <begin position="20"/>
        <end position="403"/>
    </location>
</feature>
<comment type="similarity">
    <text evidence="2 9">Belongs to the glycosyl hydrolase 28 family.</text>
</comment>
<evidence type="ECO:0000256" key="3">
    <source>
        <dbReference type="ARBA" id="ARBA00022512"/>
    </source>
</evidence>
<proteinExistence type="inferred from homology"/>
<organism evidence="11 12">
    <name type="scientific">Cicer arietinum</name>
    <name type="common">Chickpea</name>
    <name type="synonym">Garbanzo</name>
    <dbReference type="NCBI Taxonomy" id="3827"/>
    <lineage>
        <taxon>Eukaryota</taxon>
        <taxon>Viridiplantae</taxon>
        <taxon>Streptophyta</taxon>
        <taxon>Embryophyta</taxon>
        <taxon>Tracheophyta</taxon>
        <taxon>Spermatophyta</taxon>
        <taxon>Magnoliopsida</taxon>
        <taxon>eudicotyledons</taxon>
        <taxon>Gunneridae</taxon>
        <taxon>Pentapetalae</taxon>
        <taxon>rosids</taxon>
        <taxon>fabids</taxon>
        <taxon>Fabales</taxon>
        <taxon>Fabaceae</taxon>
        <taxon>Papilionoideae</taxon>
        <taxon>50 kb inversion clade</taxon>
        <taxon>NPAAA clade</taxon>
        <taxon>Hologalegina</taxon>
        <taxon>IRL clade</taxon>
        <taxon>Cicereae</taxon>
        <taxon>Cicer</taxon>
    </lineage>
</organism>
<keyword evidence="4" id="KW-0964">Secreted</keyword>
<evidence type="ECO:0000256" key="5">
    <source>
        <dbReference type="ARBA" id="ARBA00022801"/>
    </source>
</evidence>
<protein>
    <submittedName>
        <fullName evidence="12">Probable polygalacturonase At3g15720</fullName>
    </submittedName>
</protein>
<dbReference type="OrthoDB" id="187139at2759"/>
<evidence type="ECO:0000256" key="7">
    <source>
        <dbReference type="ARBA" id="ARBA00023316"/>
    </source>
</evidence>
<dbReference type="Proteomes" id="UP000087171">
    <property type="component" value="Chromosome Ca4"/>
</dbReference>
<feature type="active site" evidence="8">
    <location>
        <position position="255"/>
    </location>
</feature>
<dbReference type="Pfam" id="PF00295">
    <property type="entry name" value="Glyco_hydro_28"/>
    <property type="match status" value="1"/>
</dbReference>
<dbReference type="InterPro" id="IPR012334">
    <property type="entry name" value="Pectin_lyas_fold"/>
</dbReference>
<keyword evidence="5 9" id="KW-0378">Hydrolase</keyword>
<keyword evidence="6 9" id="KW-0326">Glycosidase</keyword>
<evidence type="ECO:0000256" key="10">
    <source>
        <dbReference type="SAM" id="SignalP"/>
    </source>
</evidence>
<gene>
    <name evidence="12" type="primary">LOC101508868</name>
</gene>
<evidence type="ECO:0000256" key="4">
    <source>
        <dbReference type="ARBA" id="ARBA00022525"/>
    </source>
</evidence>
<dbReference type="GO" id="GO:0005975">
    <property type="term" value="P:carbohydrate metabolic process"/>
    <property type="evidence" value="ECO:0007669"/>
    <property type="project" value="InterPro"/>
</dbReference>
<name>A0A1S2Y1N0_CICAR</name>
<dbReference type="RefSeq" id="XP_004497875.1">
    <property type="nucleotide sequence ID" value="XM_004497818.1"/>
</dbReference>
<dbReference type="PANTHER" id="PTHR31375">
    <property type="match status" value="1"/>
</dbReference>
<reference evidence="12" key="2">
    <citation type="submission" date="2025-08" db="UniProtKB">
        <authorList>
            <consortium name="RefSeq"/>
        </authorList>
    </citation>
    <scope>IDENTIFICATION</scope>
    <source>
        <tissue evidence="12">Etiolated seedlings</tissue>
    </source>
</reference>
<dbReference type="PaxDb" id="3827-XP_004497875.1"/>
<dbReference type="KEGG" id="cam:101508868"/>
<evidence type="ECO:0000256" key="9">
    <source>
        <dbReference type="RuleBase" id="RU361169"/>
    </source>
</evidence>